<organism evidence="3 4">
    <name type="scientific">Ideonella livida</name>
    <dbReference type="NCBI Taxonomy" id="2707176"/>
    <lineage>
        <taxon>Bacteria</taxon>
        <taxon>Pseudomonadati</taxon>
        <taxon>Pseudomonadota</taxon>
        <taxon>Betaproteobacteria</taxon>
        <taxon>Burkholderiales</taxon>
        <taxon>Sphaerotilaceae</taxon>
        <taxon>Ideonella</taxon>
    </lineage>
</organism>
<keyword evidence="4" id="KW-1185">Reference proteome</keyword>
<reference evidence="3 4" key="1">
    <citation type="submission" date="2020-02" db="EMBL/GenBank/DDBJ databases">
        <title>Ideonella bacterium strain TBM-1.</title>
        <authorList>
            <person name="Chen W.-M."/>
        </authorList>
    </citation>
    <scope>NUCLEOTIDE SEQUENCE [LARGE SCALE GENOMIC DNA]</scope>
    <source>
        <strain evidence="3 4">TBM-1</strain>
    </source>
</reference>
<feature type="compositionally biased region" description="Basic and acidic residues" evidence="1">
    <location>
        <begin position="229"/>
        <end position="240"/>
    </location>
</feature>
<protein>
    <recommendedName>
        <fullName evidence="5">Zinc-regulated TonB-dependent outer membrane receptor</fullName>
    </recommendedName>
</protein>
<dbReference type="InterPro" id="IPR023614">
    <property type="entry name" value="Porin_dom_sf"/>
</dbReference>
<feature type="chain" id="PRO_5028883602" description="Zinc-regulated TonB-dependent outer membrane receptor" evidence="2">
    <location>
        <begin position="27"/>
        <end position="384"/>
    </location>
</feature>
<dbReference type="EMBL" id="JAAGOH010000057">
    <property type="protein sequence ID" value="NDY93982.1"/>
    <property type="molecule type" value="Genomic_DNA"/>
</dbReference>
<accession>A0A7C9TN82</accession>
<comment type="caution">
    <text evidence="3">The sequence shown here is derived from an EMBL/GenBank/DDBJ whole genome shotgun (WGS) entry which is preliminary data.</text>
</comment>
<dbReference type="Proteomes" id="UP000484255">
    <property type="component" value="Unassembled WGS sequence"/>
</dbReference>
<dbReference type="Gene3D" id="2.40.160.10">
    <property type="entry name" value="Porin"/>
    <property type="match status" value="1"/>
</dbReference>
<evidence type="ECO:0000313" key="3">
    <source>
        <dbReference type="EMBL" id="NDY93982.1"/>
    </source>
</evidence>
<keyword evidence="2" id="KW-0732">Signal</keyword>
<dbReference type="SUPFAM" id="SSF56935">
    <property type="entry name" value="Porins"/>
    <property type="match status" value="1"/>
</dbReference>
<evidence type="ECO:0000256" key="1">
    <source>
        <dbReference type="SAM" id="MobiDB-lite"/>
    </source>
</evidence>
<evidence type="ECO:0000313" key="4">
    <source>
        <dbReference type="Proteomes" id="UP000484255"/>
    </source>
</evidence>
<feature type="region of interest" description="Disordered" evidence="1">
    <location>
        <begin position="220"/>
        <end position="240"/>
    </location>
</feature>
<dbReference type="RefSeq" id="WP_163460002.1">
    <property type="nucleotide sequence ID" value="NZ_JAAGOH010000057.1"/>
</dbReference>
<name>A0A7C9TN82_9BURK</name>
<dbReference type="AlphaFoldDB" id="A0A7C9TN82"/>
<evidence type="ECO:0000256" key="2">
    <source>
        <dbReference type="SAM" id="SignalP"/>
    </source>
</evidence>
<sequence>MSAFLRSTVSLVSLLPWLAGAPCAQAQEAGESWQFGAVLDVATTSRPLALGGRDQGLQLGHSDLSASGPLGRHLQARLTGVLATHEGRLETELEEAWVESRTLPGGLSLRAGRFASQIGYLNAQHPHADDFVERPLLYRAFLGGHWNDDGLRLNLTLPTSLYWVVGAEVMRGKRLVAEADPEVRGAGAFTLSTKLGGDWDRANSWQLGLSYLKSRRLAAQAHEEEEAEGEAHDPAHEHEHAAQYGGRHLWLADATWKWAPEGNNRDQQLRVTVEAARVTGLTPQAGNGPRHAAESLAVVWRFHPHWELGSRLDQLRVQAPHDGEFHSGQLREQALMLAWKPSHLQTVRLQASRQRDAVEIEGAARRAVALQYILAFGAHGAHAF</sequence>
<gene>
    <name evidence="3" type="ORF">G3A44_22585</name>
</gene>
<evidence type="ECO:0008006" key="5">
    <source>
        <dbReference type="Google" id="ProtNLM"/>
    </source>
</evidence>
<proteinExistence type="predicted"/>
<feature type="signal peptide" evidence="2">
    <location>
        <begin position="1"/>
        <end position="26"/>
    </location>
</feature>